<evidence type="ECO:0000313" key="2">
    <source>
        <dbReference type="EMBL" id="AIZ01597.1"/>
    </source>
</evidence>
<dbReference type="Pfam" id="PF25181">
    <property type="entry name" value="Phage_Bbp19"/>
    <property type="match status" value="1"/>
</dbReference>
<sequence>MASREEVEASVKKKAAAFAAVFRSSDGERVLEAIRQEFDKDELRGNTVEGTYFNLGRRDVLKYIEQMLRYSERDNDEKFEEKFSN</sequence>
<organism evidence="2 3">
    <name type="scientific">Vibrio phage J2</name>
    <dbReference type="NCBI Taxonomy" id="1558467"/>
    <lineage>
        <taxon>Viruses</taxon>
        <taxon>Duplodnaviria</taxon>
        <taxon>Heunggongvirae</taxon>
        <taxon>Uroviricota</taxon>
        <taxon>Caudoviricetes</taxon>
        <taxon>Enhodamvirus</taxon>
        <taxon>Enhodamvirus VP2</taxon>
    </lineage>
</organism>
<proteinExistence type="predicted"/>
<name>A0A0A7HAF0_9CAUD</name>
<protein>
    <recommendedName>
        <fullName evidence="1">Bbp19-like phage domain-containing protein</fullName>
    </recommendedName>
</protein>
<dbReference type="GeneID" id="24725159"/>
<feature type="domain" description="Bbp19-like phage" evidence="1">
    <location>
        <begin position="18"/>
        <end position="68"/>
    </location>
</feature>
<dbReference type="KEGG" id="vg:24725159"/>
<evidence type="ECO:0000313" key="3">
    <source>
        <dbReference type="Proteomes" id="UP000030722"/>
    </source>
</evidence>
<dbReference type="Proteomes" id="UP000030722">
    <property type="component" value="Genome"/>
</dbReference>
<dbReference type="OrthoDB" id="23943at10239"/>
<reference evidence="2 3" key="1">
    <citation type="submission" date="2014-09" db="EMBL/GenBank/DDBJ databases">
        <title>Complete genome sequences of seven Vibrio cholerae phages isolated in China.</title>
        <authorList>
            <person name="Bhandare S.G."/>
            <person name="Warry A."/>
            <person name="Emes R.D."/>
            <person name="Su J."/>
            <person name="Barrow P.A."/>
            <person name="Atterbury R.J."/>
        </authorList>
    </citation>
    <scope>NUCLEOTIDE SEQUENCE [LARGE SCALE GENOMIC DNA]</scope>
</reference>
<dbReference type="InterPro" id="IPR057447">
    <property type="entry name" value="Bbp19-like_phage"/>
</dbReference>
<gene>
    <name evidence="2" type="ORF">J2_0006</name>
</gene>
<dbReference type="RefSeq" id="YP_009152757.1">
    <property type="nucleotide sequence ID" value="NC_027393.1"/>
</dbReference>
<dbReference type="EMBL" id="KM612264">
    <property type="protein sequence ID" value="AIZ01597.1"/>
    <property type="molecule type" value="Genomic_DNA"/>
</dbReference>
<evidence type="ECO:0000259" key="1">
    <source>
        <dbReference type="Pfam" id="PF25181"/>
    </source>
</evidence>
<accession>A0A0A7HAF0</accession>